<protein>
    <submittedName>
        <fullName evidence="1">Uncharacterized protein</fullName>
    </submittedName>
</protein>
<proteinExistence type="predicted"/>
<dbReference type="EMBL" id="JAPQKO010000005">
    <property type="protein sequence ID" value="KAJ5162535.1"/>
    <property type="molecule type" value="Genomic_DNA"/>
</dbReference>
<keyword evidence="2" id="KW-1185">Reference proteome</keyword>
<reference evidence="1" key="2">
    <citation type="journal article" date="2023" name="IMA Fungus">
        <title>Comparative genomic study of the Penicillium genus elucidates a diverse pangenome and 15 lateral gene transfer events.</title>
        <authorList>
            <person name="Petersen C."/>
            <person name="Sorensen T."/>
            <person name="Nielsen M.R."/>
            <person name="Sondergaard T.E."/>
            <person name="Sorensen J.L."/>
            <person name="Fitzpatrick D.A."/>
            <person name="Frisvad J.C."/>
            <person name="Nielsen K.L."/>
        </authorList>
    </citation>
    <scope>NUCLEOTIDE SEQUENCE</scope>
    <source>
        <strain evidence="1">IBT 21917</strain>
    </source>
</reference>
<reference evidence="1" key="1">
    <citation type="submission" date="2022-11" db="EMBL/GenBank/DDBJ databases">
        <authorList>
            <person name="Petersen C."/>
        </authorList>
    </citation>
    <scope>NUCLEOTIDE SEQUENCE</scope>
    <source>
        <strain evidence="1">IBT 21917</strain>
    </source>
</reference>
<dbReference type="Proteomes" id="UP001146351">
    <property type="component" value="Unassembled WGS sequence"/>
</dbReference>
<gene>
    <name evidence="1" type="ORF">N7492_007927</name>
</gene>
<name>A0A9W9I659_9EURO</name>
<accession>A0A9W9I659</accession>
<dbReference type="AlphaFoldDB" id="A0A9W9I659"/>
<comment type="caution">
    <text evidence="1">The sequence shown here is derived from an EMBL/GenBank/DDBJ whole genome shotgun (WGS) entry which is preliminary data.</text>
</comment>
<organism evidence="1 2">
    <name type="scientific">Penicillium capsulatum</name>
    <dbReference type="NCBI Taxonomy" id="69766"/>
    <lineage>
        <taxon>Eukaryota</taxon>
        <taxon>Fungi</taxon>
        <taxon>Dikarya</taxon>
        <taxon>Ascomycota</taxon>
        <taxon>Pezizomycotina</taxon>
        <taxon>Eurotiomycetes</taxon>
        <taxon>Eurotiomycetidae</taxon>
        <taxon>Eurotiales</taxon>
        <taxon>Aspergillaceae</taxon>
        <taxon>Penicillium</taxon>
    </lineage>
</organism>
<evidence type="ECO:0000313" key="2">
    <source>
        <dbReference type="Proteomes" id="UP001146351"/>
    </source>
</evidence>
<evidence type="ECO:0000313" key="1">
    <source>
        <dbReference type="EMBL" id="KAJ5162535.1"/>
    </source>
</evidence>
<sequence length="167" mass="19339">MGCFWRTAHRGIPSPRKEAVYLFPRWPRRLRLGGGDIREGGLHDSLLGTPRPSNDENFDSQVRLPLVNGGERVAKLAGFAGDAFSSANNPTAYVIRPYPVDAMVYLMDKYKEMDSMPPKYNEQVRRWNAYMNFMYETMRAYNNAYERRVDQMISIIQNILLVDVKRI</sequence>